<comment type="caution">
    <text evidence="1">The sequence shown here is derived from an EMBL/GenBank/DDBJ whole genome shotgun (WGS) entry which is preliminary data.</text>
</comment>
<reference evidence="1 2" key="1">
    <citation type="journal article" date="2002" name="Nature">
        <title>Genome sequence and comparative analysis of the model rodent malaria parasite Plasmodium yoelii yoelii.</title>
        <authorList>
            <person name="Carlton J.M."/>
            <person name="Angiuoli S.V."/>
            <person name="Suh B.B."/>
            <person name="Kooij T.W."/>
            <person name="Pertea M."/>
            <person name="Silva J.C."/>
            <person name="Ermolaeva M.D."/>
            <person name="Allen J.E."/>
            <person name="Selengut J.D."/>
            <person name="Koo H.L."/>
            <person name="Peterson J.D."/>
            <person name="Pop M."/>
            <person name="Kosack D.S."/>
            <person name="Shumway M.F."/>
            <person name="Bidwell S.L."/>
            <person name="Shallom S.J."/>
            <person name="van Aken S.E."/>
            <person name="Riedmuller S.B."/>
            <person name="Feldblyum T.V."/>
            <person name="Cho J.K."/>
            <person name="Quackenbush J."/>
            <person name="Sedegah M."/>
            <person name="Shoaibi A."/>
            <person name="Cummings L.M."/>
            <person name="Florens L."/>
            <person name="Yates J.R."/>
            <person name="Raine J.D."/>
            <person name="Sinden R.E."/>
            <person name="Harris M.A."/>
            <person name="Cunningham D.A."/>
            <person name="Preiser P.R."/>
            <person name="Bergman L.W."/>
            <person name="Vaidya A.B."/>
            <person name="van Lin L.H."/>
            <person name="Janse C.J."/>
            <person name="Waters A.P."/>
            <person name="Smith H.O."/>
            <person name="White O.R."/>
            <person name="Salzberg S.L."/>
            <person name="Venter J.C."/>
            <person name="Fraser C.M."/>
            <person name="Hoffman S.L."/>
            <person name="Gardner M.J."/>
            <person name="Carucci D.J."/>
        </authorList>
    </citation>
    <scope>NUCLEOTIDE SEQUENCE [LARGE SCALE GENOMIC DNA]</scope>
    <source>
        <strain evidence="1 2">17XNL</strain>
    </source>
</reference>
<dbReference type="InParanoid" id="Q7RSP1"/>
<proteinExistence type="predicted"/>
<evidence type="ECO:0000313" key="2">
    <source>
        <dbReference type="Proteomes" id="UP000008553"/>
    </source>
</evidence>
<sequence>MIQVISFTK</sequence>
<name>Q7RSP1_PLAYO</name>
<keyword evidence="2" id="KW-1185">Reference proteome</keyword>
<protein>
    <submittedName>
        <fullName evidence="1">Uncharacterized protein</fullName>
    </submittedName>
</protein>
<dbReference type="Proteomes" id="UP000008553">
    <property type="component" value="Unassembled WGS sequence"/>
</dbReference>
<evidence type="ECO:0000313" key="1">
    <source>
        <dbReference type="EMBL" id="EAA22679.1"/>
    </source>
</evidence>
<accession>Q7RSP1</accession>
<gene>
    <name evidence="1" type="ORF">PY00314</name>
</gene>
<organism evidence="1 2">
    <name type="scientific">Plasmodium yoelii yoelii</name>
    <dbReference type="NCBI Taxonomy" id="73239"/>
    <lineage>
        <taxon>Eukaryota</taxon>
        <taxon>Sar</taxon>
        <taxon>Alveolata</taxon>
        <taxon>Apicomplexa</taxon>
        <taxon>Aconoidasida</taxon>
        <taxon>Haemosporida</taxon>
        <taxon>Plasmodiidae</taxon>
        <taxon>Plasmodium</taxon>
        <taxon>Plasmodium (Vinckeia)</taxon>
    </lineage>
</organism>
<dbReference type="EMBL" id="AABL01000088">
    <property type="protein sequence ID" value="EAA22679.1"/>
    <property type="molecule type" value="Genomic_DNA"/>
</dbReference>